<dbReference type="InterPro" id="IPR013107">
    <property type="entry name" value="Acyl-CoA_DH_C"/>
</dbReference>
<dbReference type="SUPFAM" id="SSF56645">
    <property type="entry name" value="Acyl-CoA dehydrogenase NM domain-like"/>
    <property type="match status" value="1"/>
</dbReference>
<organism evidence="3 4">
    <name type="scientific">Mucilaginibacter limnophilus</name>
    <dbReference type="NCBI Taxonomy" id="1932778"/>
    <lineage>
        <taxon>Bacteria</taxon>
        <taxon>Pseudomonadati</taxon>
        <taxon>Bacteroidota</taxon>
        <taxon>Sphingobacteriia</taxon>
        <taxon>Sphingobacteriales</taxon>
        <taxon>Sphingobacteriaceae</taxon>
        <taxon>Mucilaginibacter</taxon>
    </lineage>
</organism>
<evidence type="ECO:0000259" key="2">
    <source>
        <dbReference type="Pfam" id="PF08028"/>
    </source>
</evidence>
<reference evidence="3 4" key="1">
    <citation type="submission" date="2019-01" db="EMBL/GenBank/DDBJ databases">
        <authorList>
            <person name="Chen W.-M."/>
        </authorList>
    </citation>
    <scope>NUCLEOTIDE SEQUENCE [LARGE SCALE GENOMIC DNA]</scope>
    <source>
        <strain evidence="3 4">YBJ-36</strain>
    </source>
</reference>
<evidence type="ECO:0000256" key="1">
    <source>
        <dbReference type="ARBA" id="ARBA00023002"/>
    </source>
</evidence>
<proteinExistence type="predicted"/>
<dbReference type="OrthoDB" id="1170793at2"/>
<accession>A0A3S3THR9</accession>
<dbReference type="Gene3D" id="1.10.540.10">
    <property type="entry name" value="Acyl-CoA dehydrogenase/oxidase, N-terminal domain"/>
    <property type="match status" value="1"/>
</dbReference>
<dbReference type="Proteomes" id="UP000282759">
    <property type="component" value="Unassembled WGS sequence"/>
</dbReference>
<sequence length="365" mass="41169">MEHPSMYLKPEWVKIIRDHAHLAEDMEVLHPRQLDLVHEQEWFKFFVPKAYTGLEMPLPNQVRLEESLAWSNGSLGWVVTLCSGAGWFGGFMEPELAREIFMCEGLCLAGSGAPDGTAEMTKGGYIVNGEWRYASGIYHATHVTANCIIIKDGKPMLNADGSKLVLPFVFDKKDVEVLPAWKYIGMMATGSHAYRVSNLFVKSNRCFRIAPDARVIDSPLYRYPFLQLAEATLAVNLSGMALHFTDMFDIILKEKVTGNQWNTDQKKHAKHVFDKAMNVMAYARRKFYNALDISWQICETGQPIPDEVLKNVSSTSRRLAKTSREAVDALYPFCGLMAASPDTQLSQVWRDLHTASQHSLLTFAL</sequence>
<keyword evidence="4" id="KW-1185">Reference proteome</keyword>
<evidence type="ECO:0000313" key="3">
    <source>
        <dbReference type="EMBL" id="RVU01321.1"/>
    </source>
</evidence>
<dbReference type="PIRSF" id="PIRSF016578">
    <property type="entry name" value="HsaA"/>
    <property type="match status" value="1"/>
</dbReference>
<dbReference type="AlphaFoldDB" id="A0A3S3THR9"/>
<dbReference type="InterPro" id="IPR037069">
    <property type="entry name" value="AcylCoA_DH/ox_N_sf"/>
</dbReference>
<keyword evidence="1" id="KW-0560">Oxidoreductase</keyword>
<feature type="domain" description="Acyl-CoA dehydrogenase C-terminal" evidence="2">
    <location>
        <begin position="238"/>
        <end position="361"/>
    </location>
</feature>
<gene>
    <name evidence="3" type="ORF">EOD41_04980</name>
</gene>
<dbReference type="Pfam" id="PF08028">
    <property type="entry name" value="Acyl-CoA_dh_2"/>
    <property type="match status" value="1"/>
</dbReference>
<protein>
    <submittedName>
        <fullName evidence="3">Acyl-CoA dehydrogenase</fullName>
    </submittedName>
</protein>
<dbReference type="InterPro" id="IPR046373">
    <property type="entry name" value="Acyl-CoA_Oxase/DH_mid-dom_sf"/>
</dbReference>
<dbReference type="InterPro" id="IPR009100">
    <property type="entry name" value="AcylCoA_DH/oxidase_NM_dom_sf"/>
</dbReference>
<dbReference type="GO" id="GO:0050660">
    <property type="term" value="F:flavin adenine dinucleotide binding"/>
    <property type="evidence" value="ECO:0007669"/>
    <property type="project" value="InterPro"/>
</dbReference>
<comment type="caution">
    <text evidence="3">The sequence shown here is derived from an EMBL/GenBank/DDBJ whole genome shotgun (WGS) entry which is preliminary data.</text>
</comment>
<dbReference type="EMBL" id="SACK01000002">
    <property type="protein sequence ID" value="RVU01321.1"/>
    <property type="molecule type" value="Genomic_DNA"/>
</dbReference>
<dbReference type="GO" id="GO:0016627">
    <property type="term" value="F:oxidoreductase activity, acting on the CH-CH group of donors"/>
    <property type="evidence" value="ECO:0007669"/>
    <property type="project" value="InterPro"/>
</dbReference>
<name>A0A3S3THR9_9SPHI</name>
<dbReference type="Gene3D" id="2.40.110.10">
    <property type="entry name" value="Butyryl-CoA Dehydrogenase, subunit A, domain 2"/>
    <property type="match status" value="1"/>
</dbReference>
<dbReference type="Gene3D" id="1.20.140.10">
    <property type="entry name" value="Butyryl-CoA Dehydrogenase, subunit A, domain 3"/>
    <property type="match status" value="1"/>
</dbReference>
<dbReference type="RefSeq" id="WP_127703696.1">
    <property type="nucleotide sequence ID" value="NZ_SACK01000002.1"/>
</dbReference>
<evidence type="ECO:0000313" key="4">
    <source>
        <dbReference type="Proteomes" id="UP000282759"/>
    </source>
</evidence>